<dbReference type="GO" id="GO:0071011">
    <property type="term" value="C:precatalytic spliceosome"/>
    <property type="evidence" value="ECO:0007669"/>
    <property type="project" value="TreeGrafter"/>
</dbReference>
<organism evidence="11 12">
    <name type="scientific">Acanthamoeba castellanii (strain ATCC 30010 / Neff)</name>
    <dbReference type="NCBI Taxonomy" id="1257118"/>
    <lineage>
        <taxon>Eukaryota</taxon>
        <taxon>Amoebozoa</taxon>
        <taxon>Discosea</taxon>
        <taxon>Longamoebia</taxon>
        <taxon>Centramoebida</taxon>
        <taxon>Acanthamoebidae</taxon>
        <taxon>Acanthamoeba</taxon>
    </lineage>
</organism>
<keyword evidence="8 9" id="KW-0687">Ribonucleoprotein</keyword>
<keyword evidence="3 9" id="KW-0507">mRNA processing</keyword>
<dbReference type="STRING" id="1257118.L8HKS3"/>
<evidence type="ECO:0000256" key="7">
    <source>
        <dbReference type="ARBA" id="ARBA00023242"/>
    </source>
</evidence>
<evidence type="ECO:0000256" key="3">
    <source>
        <dbReference type="ARBA" id="ARBA00022664"/>
    </source>
</evidence>
<keyword evidence="7 9" id="KW-0539">Nucleus</keyword>
<dbReference type="OrthoDB" id="10263346at2759"/>
<evidence type="ECO:0000256" key="4">
    <source>
        <dbReference type="ARBA" id="ARBA00022728"/>
    </source>
</evidence>
<dbReference type="Proteomes" id="UP000011083">
    <property type="component" value="Unassembled WGS sequence"/>
</dbReference>
<dbReference type="InterPro" id="IPR010920">
    <property type="entry name" value="LSM_dom_sf"/>
</dbReference>
<dbReference type="GO" id="GO:0003729">
    <property type="term" value="F:mRNA binding"/>
    <property type="evidence" value="ECO:0007669"/>
    <property type="project" value="TreeGrafter"/>
</dbReference>
<dbReference type="InterPro" id="IPR001163">
    <property type="entry name" value="Sm_dom_euk/arc"/>
</dbReference>
<evidence type="ECO:0000256" key="6">
    <source>
        <dbReference type="ARBA" id="ARBA00023187"/>
    </source>
</evidence>
<dbReference type="AlphaFoldDB" id="L8HKS3"/>
<accession>L8HKS3</accession>
<dbReference type="OMA" id="AACDQTT"/>
<feature type="domain" description="Sm" evidence="10">
    <location>
        <begin position="1"/>
        <end position="74"/>
    </location>
</feature>
<evidence type="ECO:0000256" key="9">
    <source>
        <dbReference type="RuleBase" id="RU365048"/>
    </source>
</evidence>
<dbReference type="GO" id="GO:0000398">
    <property type="term" value="P:mRNA splicing, via spliceosome"/>
    <property type="evidence" value="ECO:0007669"/>
    <property type="project" value="UniProtKB-UniRule"/>
</dbReference>
<dbReference type="PANTHER" id="PTHR15588:SF9">
    <property type="entry name" value="U6 SNRNA-ASSOCIATED SM-LIKE PROTEIN LSM8"/>
    <property type="match status" value="1"/>
</dbReference>
<dbReference type="PANTHER" id="PTHR15588">
    <property type="entry name" value="LSM1"/>
    <property type="match status" value="1"/>
</dbReference>
<proteinExistence type="inferred from homology"/>
<evidence type="ECO:0000313" key="11">
    <source>
        <dbReference type="EMBL" id="ELR25273.1"/>
    </source>
</evidence>
<comment type="similarity">
    <text evidence="2 9">Belongs to the snRNP Sm proteins family.</text>
</comment>
<dbReference type="SUPFAM" id="SSF50182">
    <property type="entry name" value="Sm-like ribonucleoproteins"/>
    <property type="match status" value="1"/>
</dbReference>
<protein>
    <recommendedName>
        <fullName evidence="9">U6 snRNA-associated Sm-like protein LSm8</fullName>
    </recommendedName>
</protein>
<comment type="function">
    <text evidence="9">Plays role in pre-mRNA splicing as component of the U4/U6-U5 tri-snRNP complex that is involved in spliceosome assembly, and as component of the precatalytic spliceosome (spliceosome B complex). The heptameric LSM2-8 complex binds specifically to the 3'-terminal U-tract of U6 snRNA.</text>
</comment>
<dbReference type="PROSITE" id="PS52002">
    <property type="entry name" value="SM"/>
    <property type="match status" value="1"/>
</dbReference>
<evidence type="ECO:0000256" key="1">
    <source>
        <dbReference type="ARBA" id="ARBA00004123"/>
    </source>
</evidence>
<comment type="subunit">
    <text evidence="9">LSm subunits form a heteromer with a doughnut shape.</text>
</comment>
<keyword evidence="12" id="KW-1185">Reference proteome</keyword>
<dbReference type="RefSeq" id="XP_004368028.1">
    <property type="nucleotide sequence ID" value="XM_004367971.1"/>
</dbReference>
<dbReference type="CDD" id="cd01727">
    <property type="entry name" value="LSm8"/>
    <property type="match status" value="1"/>
</dbReference>
<evidence type="ECO:0000256" key="2">
    <source>
        <dbReference type="ARBA" id="ARBA00006850"/>
    </source>
</evidence>
<keyword evidence="6 9" id="KW-0508">mRNA splicing</keyword>
<evidence type="ECO:0000256" key="8">
    <source>
        <dbReference type="ARBA" id="ARBA00023274"/>
    </source>
</evidence>
<dbReference type="InterPro" id="IPR044642">
    <property type="entry name" value="PTHR15588"/>
</dbReference>
<keyword evidence="5 9" id="KW-0694">RNA-binding</keyword>
<dbReference type="Gene3D" id="2.30.30.100">
    <property type="match status" value="1"/>
</dbReference>
<dbReference type="GeneID" id="14926319"/>
<gene>
    <name evidence="9" type="primary">LSM8</name>
    <name evidence="11" type="ORF">ACA1_290470</name>
</gene>
<dbReference type="GO" id="GO:0005688">
    <property type="term" value="C:U6 snRNP"/>
    <property type="evidence" value="ECO:0007669"/>
    <property type="project" value="UniProtKB-UniRule"/>
</dbReference>
<sequence length="94" mass="10613">MLRTYNEIDRTVSIITSDARSIVGTLRGFDQFANVIVEDSHERVYSAQGMEKVPLGLYVIRGDNIAVIGELNEQLDKQIDFSSLRAQPLQHVLH</sequence>
<evidence type="ECO:0000259" key="10">
    <source>
        <dbReference type="PROSITE" id="PS52002"/>
    </source>
</evidence>
<dbReference type="SMART" id="SM00651">
    <property type="entry name" value="Sm"/>
    <property type="match status" value="1"/>
</dbReference>
<dbReference type="InterPro" id="IPR047575">
    <property type="entry name" value="Sm"/>
</dbReference>
<evidence type="ECO:0000256" key="5">
    <source>
        <dbReference type="ARBA" id="ARBA00022884"/>
    </source>
</evidence>
<reference evidence="11 12" key="1">
    <citation type="journal article" date="2013" name="Genome Biol.">
        <title>Genome of Acanthamoeba castellanii highlights extensive lateral gene transfer and early evolution of tyrosine kinase signaling.</title>
        <authorList>
            <person name="Clarke M."/>
            <person name="Lohan A.J."/>
            <person name="Liu B."/>
            <person name="Lagkouvardos I."/>
            <person name="Roy S."/>
            <person name="Zafar N."/>
            <person name="Bertelli C."/>
            <person name="Schilde C."/>
            <person name="Kianianmomeni A."/>
            <person name="Burglin T.R."/>
            <person name="Frech C."/>
            <person name="Turcotte B."/>
            <person name="Kopec K.O."/>
            <person name="Synnott J.M."/>
            <person name="Choo C."/>
            <person name="Paponov I."/>
            <person name="Finkler A."/>
            <person name="Soon Heng Tan C."/>
            <person name="Hutchins A.P."/>
            <person name="Weinmeier T."/>
            <person name="Rattei T."/>
            <person name="Chu J.S."/>
            <person name="Gimenez G."/>
            <person name="Irimia M."/>
            <person name="Rigden D.J."/>
            <person name="Fitzpatrick D.A."/>
            <person name="Lorenzo-Morales J."/>
            <person name="Bateman A."/>
            <person name="Chiu C.H."/>
            <person name="Tang P."/>
            <person name="Hegemann P."/>
            <person name="Fromm H."/>
            <person name="Raoult D."/>
            <person name="Greub G."/>
            <person name="Miranda-Saavedra D."/>
            <person name="Chen N."/>
            <person name="Nash P."/>
            <person name="Ginger M.L."/>
            <person name="Horn M."/>
            <person name="Schaap P."/>
            <person name="Caler L."/>
            <person name="Loftus B."/>
        </authorList>
    </citation>
    <scope>NUCLEOTIDE SEQUENCE [LARGE SCALE GENOMIC DNA]</scope>
    <source>
        <strain evidence="11 12">Neff</strain>
    </source>
</reference>
<comment type="subcellular location">
    <subcellularLocation>
        <location evidence="1 9">Nucleus</location>
    </subcellularLocation>
</comment>
<keyword evidence="4 9" id="KW-0747">Spliceosome</keyword>
<dbReference type="VEuPathDB" id="AmoebaDB:ACA1_290470"/>
<evidence type="ECO:0000313" key="12">
    <source>
        <dbReference type="Proteomes" id="UP000011083"/>
    </source>
</evidence>
<dbReference type="KEGG" id="acan:ACA1_290470"/>
<dbReference type="EMBL" id="KB007805">
    <property type="protein sequence ID" value="ELR25273.1"/>
    <property type="molecule type" value="Genomic_DNA"/>
</dbReference>
<dbReference type="InterPro" id="IPR034103">
    <property type="entry name" value="Lsm8"/>
</dbReference>
<dbReference type="FunFam" id="2.30.30.100:FF:000027">
    <property type="entry name" value="U6 snRNA-associated Sm-like protein LSm8"/>
    <property type="match status" value="1"/>
</dbReference>
<dbReference type="GO" id="GO:0046540">
    <property type="term" value="C:U4/U6 x U5 tri-snRNP complex"/>
    <property type="evidence" value="ECO:0007669"/>
    <property type="project" value="UniProtKB-UniRule"/>
</dbReference>
<dbReference type="Pfam" id="PF01423">
    <property type="entry name" value="LSM"/>
    <property type="match status" value="1"/>
</dbReference>
<name>L8HKS3_ACACF</name>